<comment type="similarity">
    <text evidence="1">Belongs to the ATP-dependent AMP-binding enzyme family.</text>
</comment>
<evidence type="ECO:0000256" key="1">
    <source>
        <dbReference type="ARBA" id="ARBA00006432"/>
    </source>
</evidence>
<dbReference type="GO" id="GO:0070566">
    <property type="term" value="F:adenylyltransferase activity"/>
    <property type="evidence" value="ECO:0007669"/>
    <property type="project" value="TreeGrafter"/>
</dbReference>
<evidence type="ECO:0000259" key="2">
    <source>
        <dbReference type="Pfam" id="PF00501"/>
    </source>
</evidence>
<organism evidence="3 4">
    <name type="scientific">Parafrankia irregularis</name>
    <dbReference type="NCBI Taxonomy" id="795642"/>
    <lineage>
        <taxon>Bacteria</taxon>
        <taxon>Bacillati</taxon>
        <taxon>Actinomycetota</taxon>
        <taxon>Actinomycetes</taxon>
        <taxon>Frankiales</taxon>
        <taxon>Frankiaceae</taxon>
        <taxon>Parafrankia</taxon>
    </lineage>
</organism>
<dbReference type="AlphaFoldDB" id="A0A0S4QYW4"/>
<dbReference type="Gene3D" id="3.30.300.30">
    <property type="match status" value="1"/>
</dbReference>
<dbReference type="GO" id="GO:0005886">
    <property type="term" value="C:plasma membrane"/>
    <property type="evidence" value="ECO:0007669"/>
    <property type="project" value="TreeGrafter"/>
</dbReference>
<protein>
    <submittedName>
        <fullName evidence="3">Acyl-CoA synthetase (AMP-forming)/AMP-acid ligase II</fullName>
    </submittedName>
</protein>
<name>A0A0S4QYW4_9ACTN</name>
<dbReference type="SUPFAM" id="SSF56801">
    <property type="entry name" value="Acetyl-CoA synthetase-like"/>
    <property type="match status" value="1"/>
</dbReference>
<dbReference type="RefSeq" id="WP_091283863.1">
    <property type="nucleotide sequence ID" value="NZ_FAOZ01000030.1"/>
</dbReference>
<dbReference type="GO" id="GO:0016874">
    <property type="term" value="F:ligase activity"/>
    <property type="evidence" value="ECO:0007669"/>
    <property type="project" value="UniProtKB-KW"/>
</dbReference>
<dbReference type="Proteomes" id="UP000198802">
    <property type="component" value="Unassembled WGS sequence"/>
</dbReference>
<keyword evidence="4" id="KW-1185">Reference proteome</keyword>
<dbReference type="InterPro" id="IPR045851">
    <property type="entry name" value="AMP-bd_C_sf"/>
</dbReference>
<dbReference type="PANTHER" id="PTHR22754:SF32">
    <property type="entry name" value="DISCO-INTERACTING PROTEIN 2"/>
    <property type="match status" value="1"/>
</dbReference>
<reference evidence="4" key="1">
    <citation type="submission" date="2015-11" db="EMBL/GenBank/DDBJ databases">
        <authorList>
            <person name="Varghese N."/>
        </authorList>
    </citation>
    <scope>NUCLEOTIDE SEQUENCE [LARGE SCALE GENOMIC DNA]</scope>
    <source>
        <strain evidence="4">DSM 45899</strain>
    </source>
</reference>
<gene>
    <name evidence="3" type="ORF">Ga0074812_13022</name>
</gene>
<feature type="domain" description="AMP-dependent synthetase/ligase" evidence="2">
    <location>
        <begin position="39"/>
        <end position="378"/>
    </location>
</feature>
<sequence>MNAAPPDRVRLTGPALPAGELSLAEAVRPFGVATRGITFLDGGDDRRYSYDELAGLAAAVAVRLRSHGVRPGSRVAMTISNDLESVLTAMGVWAAGAAVVSVPPASRRAVPWYARHFGDLLRATGCELVVADHDDDRVNPIDGLGLASLSRSRLCADLTALPGSDVAIDGTALIQFTSGSVSAPKGVAVESRTLAGHVAAVAASLGFDPETDRVVSWLPLYHDMGLLAMFMTALVTRTDLVLMPPTRFATGPARWLTTLGRLGGTVTAAPNFAYRMAAAVPYEEGLDLSRVRVSLSGGERVNWQTLTAFHEAVGPLGFSWGAIMPSYGLAEGVVGTTTAPLGRGPIQGPGGRVCVGRPLPGVALEAPDGPPGGPVELGGSWVYEGYHTVDGFRPAPSDGWFDTGDDGFVHDGELYVLGRRNEVVAVAGRNVFAEDIEMIVLDAQSDGVKACAAFRLKDADQDFGLMVEVPVRPRRSPEEVAVLGAQVRSAVSSTLGVRLKTVLLVRPGTIPRTTSGKVQRAECRELHAEGGLKRRLLTAVH</sequence>
<dbReference type="PANTHER" id="PTHR22754">
    <property type="entry name" value="DISCO-INTERACTING PROTEIN 2 DIP2 -RELATED"/>
    <property type="match status" value="1"/>
</dbReference>
<dbReference type="Pfam" id="PF00501">
    <property type="entry name" value="AMP-binding"/>
    <property type="match status" value="1"/>
</dbReference>
<dbReference type="InterPro" id="IPR000873">
    <property type="entry name" value="AMP-dep_synth/lig_dom"/>
</dbReference>
<keyword evidence="3" id="KW-0436">Ligase</keyword>
<proteinExistence type="inferred from homology"/>
<accession>A0A0S4QYW4</accession>
<dbReference type="InterPro" id="IPR042099">
    <property type="entry name" value="ANL_N_sf"/>
</dbReference>
<dbReference type="Gene3D" id="3.40.50.12780">
    <property type="entry name" value="N-terminal domain of ligase-like"/>
    <property type="match status" value="1"/>
</dbReference>
<dbReference type="EMBL" id="FAOZ01000030">
    <property type="protein sequence ID" value="CUU59642.1"/>
    <property type="molecule type" value="Genomic_DNA"/>
</dbReference>
<evidence type="ECO:0000313" key="3">
    <source>
        <dbReference type="EMBL" id="CUU59642.1"/>
    </source>
</evidence>
<evidence type="ECO:0000313" key="4">
    <source>
        <dbReference type="Proteomes" id="UP000198802"/>
    </source>
</evidence>
<dbReference type="GO" id="GO:0006633">
    <property type="term" value="P:fatty acid biosynthetic process"/>
    <property type="evidence" value="ECO:0007669"/>
    <property type="project" value="TreeGrafter"/>
</dbReference>